<gene>
    <name evidence="3" type="ORF">IW245_001529</name>
</gene>
<evidence type="ECO:0000313" key="4">
    <source>
        <dbReference type="Proteomes" id="UP000622552"/>
    </source>
</evidence>
<dbReference type="Pfam" id="PF01381">
    <property type="entry name" value="HTH_3"/>
    <property type="match status" value="1"/>
</dbReference>
<dbReference type="InterPro" id="IPR001387">
    <property type="entry name" value="Cro/C1-type_HTH"/>
</dbReference>
<dbReference type="SUPFAM" id="SSF51182">
    <property type="entry name" value="RmlC-like cupins"/>
    <property type="match status" value="1"/>
</dbReference>
<dbReference type="Gene3D" id="2.60.120.10">
    <property type="entry name" value="Jelly Rolls"/>
    <property type="match status" value="1"/>
</dbReference>
<reference evidence="3" key="1">
    <citation type="submission" date="2020-11" db="EMBL/GenBank/DDBJ databases">
        <title>Sequencing the genomes of 1000 actinobacteria strains.</title>
        <authorList>
            <person name="Klenk H.-P."/>
        </authorList>
    </citation>
    <scope>NUCLEOTIDE SEQUENCE</scope>
    <source>
        <strain evidence="3">DSM 45356</strain>
    </source>
</reference>
<keyword evidence="4" id="KW-1185">Reference proteome</keyword>
<dbReference type="GO" id="GO:0003677">
    <property type="term" value="F:DNA binding"/>
    <property type="evidence" value="ECO:0007669"/>
    <property type="project" value="UniProtKB-KW"/>
</dbReference>
<keyword evidence="1" id="KW-0238">DNA-binding</keyword>
<name>A0A8J7GAW8_9ACTN</name>
<evidence type="ECO:0000256" key="1">
    <source>
        <dbReference type="ARBA" id="ARBA00023125"/>
    </source>
</evidence>
<proteinExistence type="predicted"/>
<dbReference type="SUPFAM" id="SSF47413">
    <property type="entry name" value="lambda repressor-like DNA-binding domains"/>
    <property type="match status" value="1"/>
</dbReference>
<dbReference type="PANTHER" id="PTHR46797:SF1">
    <property type="entry name" value="METHYLPHOSPHONATE SYNTHASE"/>
    <property type="match status" value="1"/>
</dbReference>
<dbReference type="PROSITE" id="PS50943">
    <property type="entry name" value="HTH_CROC1"/>
    <property type="match status" value="1"/>
</dbReference>
<dbReference type="GO" id="GO:0005829">
    <property type="term" value="C:cytosol"/>
    <property type="evidence" value="ECO:0007669"/>
    <property type="project" value="TreeGrafter"/>
</dbReference>
<dbReference type="InterPro" id="IPR014710">
    <property type="entry name" value="RmlC-like_jellyroll"/>
</dbReference>
<dbReference type="PANTHER" id="PTHR46797">
    <property type="entry name" value="HTH-TYPE TRANSCRIPTIONAL REGULATOR"/>
    <property type="match status" value="1"/>
</dbReference>
<dbReference type="AlphaFoldDB" id="A0A8J7GAW8"/>
<dbReference type="Proteomes" id="UP000622552">
    <property type="component" value="Unassembled WGS sequence"/>
</dbReference>
<dbReference type="Pfam" id="PF07883">
    <property type="entry name" value="Cupin_2"/>
    <property type="match status" value="1"/>
</dbReference>
<dbReference type="CDD" id="cd00093">
    <property type="entry name" value="HTH_XRE"/>
    <property type="match status" value="1"/>
</dbReference>
<dbReference type="SMART" id="SM00530">
    <property type="entry name" value="HTH_XRE"/>
    <property type="match status" value="1"/>
</dbReference>
<feature type="domain" description="HTH cro/C1-type" evidence="2">
    <location>
        <begin position="15"/>
        <end position="69"/>
    </location>
</feature>
<evidence type="ECO:0000259" key="2">
    <source>
        <dbReference type="PROSITE" id="PS50943"/>
    </source>
</evidence>
<dbReference type="EMBL" id="JADOUF010000001">
    <property type="protein sequence ID" value="MBG6135335.1"/>
    <property type="molecule type" value="Genomic_DNA"/>
</dbReference>
<accession>A0A8J7GAW8</accession>
<dbReference type="InterPro" id="IPR010982">
    <property type="entry name" value="Lambda_DNA-bd_dom_sf"/>
</dbReference>
<evidence type="ECO:0000313" key="3">
    <source>
        <dbReference type="EMBL" id="MBG6135335.1"/>
    </source>
</evidence>
<comment type="caution">
    <text evidence="3">The sequence shown here is derived from an EMBL/GenBank/DDBJ whole genome shotgun (WGS) entry which is preliminary data.</text>
</comment>
<dbReference type="RefSeq" id="WP_197002452.1">
    <property type="nucleotide sequence ID" value="NZ_BONS01000003.1"/>
</dbReference>
<dbReference type="InterPro" id="IPR013096">
    <property type="entry name" value="Cupin_2"/>
</dbReference>
<dbReference type="Gene3D" id="1.10.260.40">
    <property type="entry name" value="lambda repressor-like DNA-binding domains"/>
    <property type="match status" value="1"/>
</dbReference>
<dbReference type="InterPro" id="IPR050807">
    <property type="entry name" value="TransReg_Diox_bact_type"/>
</dbReference>
<dbReference type="InterPro" id="IPR011051">
    <property type="entry name" value="RmlC_Cupin_sf"/>
</dbReference>
<sequence>MTEQDVVAQAIAAHLKELRALRGWSFDELAQRSGVSRGMLIQIEGARTNPSVGTLVRVSQALGVTLAQLVVTDVSPVLRTVRAAETVRLWQGGAGGWAQLVIGSDPPNAVELWSWEMRPGEHYQGEALPGTRELLTVTDGDLVLIVGGDEQTLAAGDAVAFRSDRPHGYRVDTSVPARFTCAVLRPAQDLS</sequence>
<dbReference type="CDD" id="cd02209">
    <property type="entry name" value="cupin_XRE_C"/>
    <property type="match status" value="1"/>
</dbReference>
<protein>
    <submittedName>
        <fullName evidence="3">Transcriptional regulator with XRE-family HTH domain</fullName>
    </submittedName>
</protein>
<dbReference type="GO" id="GO:0003700">
    <property type="term" value="F:DNA-binding transcription factor activity"/>
    <property type="evidence" value="ECO:0007669"/>
    <property type="project" value="TreeGrafter"/>
</dbReference>
<organism evidence="3 4">
    <name type="scientific">Longispora fulva</name>
    <dbReference type="NCBI Taxonomy" id="619741"/>
    <lineage>
        <taxon>Bacteria</taxon>
        <taxon>Bacillati</taxon>
        <taxon>Actinomycetota</taxon>
        <taxon>Actinomycetes</taxon>
        <taxon>Micromonosporales</taxon>
        <taxon>Micromonosporaceae</taxon>
        <taxon>Longispora</taxon>
    </lineage>
</organism>